<dbReference type="Pfam" id="PF03237">
    <property type="entry name" value="Terminase_6N"/>
    <property type="match status" value="1"/>
</dbReference>
<organism evidence="1 2">
    <name type="scientific">Streptococcus suis 6407</name>
    <dbReference type="NCBI Taxonomy" id="1214179"/>
    <lineage>
        <taxon>Bacteria</taxon>
        <taxon>Bacillati</taxon>
        <taxon>Bacillota</taxon>
        <taxon>Bacilli</taxon>
        <taxon>Lactobacillales</taxon>
        <taxon>Streptococcaceae</taxon>
        <taxon>Streptococcus</taxon>
    </lineage>
</organism>
<gene>
    <name evidence="1" type="ORF">ID09_04420</name>
</gene>
<sequence>MVRIDKLSPKQIDIIRRPFNYELEVNEGTPRSGKTTAGHFRYARYLIQSEDENHLIAAYNQEQAYRLFIDGDGTGLMHIFNGNCWIKHDDRGDHLLIDTPKGQKRVYYKGGGKVNSVGAITGMSLGSVVFCEINLLHMDFIQECFRRTWAAKLRYHLADLNPPAPQHPVIKDVFDVQNTRWTHWTMDDNPILSEDRKQSIINNLRKNPYLYKRDVLGQRVMPQGVIYGLFDMDKNIKDTLIGEPVEMYFCGDGGQSDATSMSCNIVTRIRENGRISFRLNRVAHYYHSGADTGQVKAMSTYAVELKAFIQWCVAKYQMRYTEVWIDPACKSLREELHKVGIITRTAMNNSHDVSSKSKGIEVGIERGQNIISDERFVLVEHNEEEYDHYYFLKEIGLYSRDDNGKPIDKDNHAMDEFRYSVNVFVTRYVNFI</sequence>
<reference evidence="1 2" key="1">
    <citation type="journal article" date="2014" name="Genome Announc.">
        <title>Whole-Genome Sequence of Streptococcus suis Serotype 4 Reference Strain 6407.</title>
        <authorList>
            <person name="Wang K."/>
            <person name="Chen J."/>
            <person name="Yao H."/>
            <person name="Lu C."/>
        </authorList>
    </citation>
    <scope>NUCLEOTIDE SEQUENCE [LARGE SCALE GENOMIC DNA]</scope>
    <source>
        <strain evidence="1">6407</strain>
    </source>
</reference>
<dbReference type="RefSeq" id="WP_024390615.1">
    <property type="nucleotide sequence ID" value="NZ_ALLE01000011.1"/>
</dbReference>
<dbReference type="EMBL" id="CP008921">
    <property type="protein sequence ID" value="AIG43315.1"/>
    <property type="molecule type" value="Genomic_DNA"/>
</dbReference>
<dbReference type="AlphaFoldDB" id="A0A075SQK9"/>
<dbReference type="Gene3D" id="3.40.50.300">
    <property type="entry name" value="P-loop containing nucleotide triphosphate hydrolases"/>
    <property type="match status" value="1"/>
</dbReference>
<dbReference type="PATRIC" id="fig|1214179.4.peg.842"/>
<dbReference type="Proteomes" id="UP000028185">
    <property type="component" value="Chromosome"/>
</dbReference>
<dbReference type="InterPro" id="IPR027417">
    <property type="entry name" value="P-loop_NTPase"/>
</dbReference>
<dbReference type="HOGENOM" id="CLU_715269_0_0_9"/>
<accession>A0A075SQK9</accession>
<name>A0A075SQK9_STRSU</name>
<dbReference type="InterPro" id="IPR006437">
    <property type="entry name" value="Phage_terminase_lsu"/>
</dbReference>
<evidence type="ECO:0000313" key="1">
    <source>
        <dbReference type="EMBL" id="AIG43315.1"/>
    </source>
</evidence>
<dbReference type="NCBIfam" id="TIGR01547">
    <property type="entry name" value="phage_term_2"/>
    <property type="match status" value="1"/>
</dbReference>
<dbReference type="Gene3D" id="3.30.420.280">
    <property type="match status" value="1"/>
</dbReference>
<protein>
    <submittedName>
        <fullName evidence="1">Terminase</fullName>
    </submittedName>
</protein>
<evidence type="ECO:0000313" key="2">
    <source>
        <dbReference type="Proteomes" id="UP000028185"/>
    </source>
</evidence>
<proteinExistence type="predicted"/>